<gene>
    <name evidence="2" type="ORF">KJ970_13940</name>
</gene>
<dbReference type="Proteomes" id="UP000777784">
    <property type="component" value="Unassembled WGS sequence"/>
</dbReference>
<dbReference type="EMBL" id="JAHJDP010000084">
    <property type="protein sequence ID" value="MBU2692016.1"/>
    <property type="molecule type" value="Genomic_DNA"/>
</dbReference>
<evidence type="ECO:0000259" key="1">
    <source>
        <dbReference type="Pfam" id="PF13701"/>
    </source>
</evidence>
<evidence type="ECO:0000313" key="2">
    <source>
        <dbReference type="EMBL" id="MBU2692016.1"/>
    </source>
</evidence>
<proteinExistence type="predicted"/>
<comment type="caution">
    <text evidence="2">The sequence shown here is derived from an EMBL/GenBank/DDBJ whole genome shotgun (WGS) entry which is preliminary data.</text>
</comment>
<protein>
    <submittedName>
        <fullName evidence="2">Transposase</fullName>
    </submittedName>
</protein>
<feature type="domain" description="Transposase DDE" evidence="1">
    <location>
        <begin position="1"/>
        <end position="212"/>
    </location>
</feature>
<accession>A0A948RWY6</accession>
<dbReference type="AlphaFoldDB" id="A0A948RWY6"/>
<name>A0A948RWY6_UNCEI</name>
<evidence type="ECO:0000313" key="3">
    <source>
        <dbReference type="Proteomes" id="UP000777784"/>
    </source>
</evidence>
<dbReference type="InterPro" id="IPR025668">
    <property type="entry name" value="Tnp_DDE_dom"/>
</dbReference>
<organism evidence="2 3">
    <name type="scientific">Eiseniibacteriota bacterium</name>
    <dbReference type="NCBI Taxonomy" id="2212470"/>
    <lineage>
        <taxon>Bacteria</taxon>
        <taxon>Candidatus Eiseniibacteriota</taxon>
    </lineage>
</organism>
<dbReference type="Pfam" id="PF13701">
    <property type="entry name" value="DDE_Tnp_1_4"/>
    <property type="match status" value="1"/>
</dbReference>
<feature type="non-terminal residue" evidence="2">
    <location>
        <position position="1"/>
    </location>
</feature>
<reference evidence="2" key="1">
    <citation type="submission" date="2021-05" db="EMBL/GenBank/DDBJ databases">
        <title>Energy efficiency and biological interactions define the core microbiome of deep oligotrophic groundwater.</title>
        <authorList>
            <person name="Mehrshad M."/>
            <person name="Lopez-Fernandez M."/>
            <person name="Bell E."/>
            <person name="Bernier-Latmani R."/>
            <person name="Bertilsson S."/>
            <person name="Dopson M."/>
        </authorList>
    </citation>
    <scope>NUCLEOTIDE SEQUENCE</scope>
    <source>
        <strain evidence="2">Modern_marine.mb.64</strain>
    </source>
</reference>
<sequence length="217" mass="25299">DGGFRAPEILDFLDEQPGLDYIVGFATNVVLEKHVFDALCRSWEYWRQGDPSWKAYGECTYKAKSWSRARRVIFKTEILDHPGRDLKENLRFVVTNLKQSPRWLYEKVYCARGDVENRIKELKVDLQIDRTSCTSFLANQLRVLMTAAAYVLMQELRCHLARNRAGSLQAGTLREHFLKIGVRLVVSMRRVVFHMPKSYPFKILWSRLAMNLGAVRE</sequence>